<evidence type="ECO:0000256" key="6">
    <source>
        <dbReference type="ARBA" id="ARBA00047512"/>
    </source>
</evidence>
<dbReference type="PROSITE" id="PS51704">
    <property type="entry name" value="GP_PDE"/>
    <property type="match status" value="1"/>
</dbReference>
<evidence type="ECO:0000313" key="9">
    <source>
        <dbReference type="Proteomes" id="UP000253744"/>
    </source>
</evidence>
<dbReference type="Pfam" id="PF13449">
    <property type="entry name" value="Phytase-like"/>
    <property type="match status" value="2"/>
</dbReference>
<dbReference type="Gene3D" id="3.20.20.190">
    <property type="entry name" value="Phosphatidylinositol (PI) phosphodiesterase"/>
    <property type="match status" value="1"/>
</dbReference>
<evidence type="ECO:0000256" key="4">
    <source>
        <dbReference type="ARBA" id="ARBA00022798"/>
    </source>
</evidence>
<dbReference type="EC" id="3.1.4.46" evidence="2"/>
<reference evidence="8 9" key="1">
    <citation type="submission" date="2018-07" db="EMBL/GenBank/DDBJ databases">
        <title>Complete Genome and Methylome Analysis of Deinococcus wulumuqiensis NEB 479.</title>
        <authorList>
            <person name="Fomenkov A."/>
            <person name="Luyten Y."/>
            <person name="Vincze T."/>
            <person name="Anton B.P."/>
            <person name="Clark T."/>
            <person name="Roberts R.J."/>
            <person name="Morgan R.D."/>
        </authorList>
    </citation>
    <scope>NUCLEOTIDE SEQUENCE [LARGE SCALE GENOMIC DNA]</scope>
    <source>
        <strain evidence="8 9">NEB 479</strain>
        <plasmid evidence="9">Plasmid pdrda</plasmid>
    </source>
</reference>
<keyword evidence="5" id="KW-0378">Hydrolase</keyword>
<dbReference type="CDD" id="cd08602">
    <property type="entry name" value="GDPD_ScGlpQ1_like"/>
    <property type="match status" value="1"/>
</dbReference>
<dbReference type="InterPro" id="IPR030395">
    <property type="entry name" value="GP_PDE_dom"/>
</dbReference>
<geneLocation type="plasmid" evidence="9">
    <name>pdrda</name>
</geneLocation>
<dbReference type="SUPFAM" id="SSF101898">
    <property type="entry name" value="NHL repeat"/>
    <property type="match status" value="1"/>
</dbReference>
<evidence type="ECO:0000256" key="2">
    <source>
        <dbReference type="ARBA" id="ARBA00012247"/>
    </source>
</evidence>
<dbReference type="GO" id="GO:0008889">
    <property type="term" value="F:glycerophosphodiester phosphodiesterase activity"/>
    <property type="evidence" value="ECO:0007669"/>
    <property type="project" value="UniProtKB-EC"/>
</dbReference>
<dbReference type="InterPro" id="IPR027372">
    <property type="entry name" value="Phytase-like_dom"/>
</dbReference>
<keyword evidence="3" id="KW-0732">Signal</keyword>
<dbReference type="PANTHER" id="PTHR43620">
    <property type="entry name" value="GLYCEROPHOSPHORYL DIESTER PHOSPHODIESTERASE"/>
    <property type="match status" value="1"/>
</dbReference>
<dbReference type="Proteomes" id="UP000253744">
    <property type="component" value="Plasmid pDrdA"/>
</dbReference>
<evidence type="ECO:0000256" key="3">
    <source>
        <dbReference type="ARBA" id="ARBA00022729"/>
    </source>
</evidence>
<gene>
    <name evidence="8" type="ORF">DVJ83_14390</name>
</gene>
<dbReference type="AlphaFoldDB" id="A0A345IL69"/>
<keyword evidence="8" id="KW-0614">Plasmid</keyword>
<dbReference type="SUPFAM" id="SSF51695">
    <property type="entry name" value="PLC-like phosphodiesterases"/>
    <property type="match status" value="1"/>
</dbReference>
<dbReference type="STRING" id="1288484.GCA_000348665_03034"/>
<keyword evidence="4" id="KW-0319">Glycerol metabolism</keyword>
<evidence type="ECO:0000313" key="8">
    <source>
        <dbReference type="EMBL" id="AXH00442.1"/>
    </source>
</evidence>
<comment type="similarity">
    <text evidence="1">Belongs to the glycerophosphoryl diester phosphodiesterase family.</text>
</comment>
<evidence type="ECO:0000256" key="1">
    <source>
        <dbReference type="ARBA" id="ARBA00007277"/>
    </source>
</evidence>
<evidence type="ECO:0000259" key="7">
    <source>
        <dbReference type="PROSITE" id="PS51704"/>
    </source>
</evidence>
<organism evidence="8 9">
    <name type="scientific">Deinococcus wulumuqiensis</name>
    <dbReference type="NCBI Taxonomy" id="980427"/>
    <lineage>
        <taxon>Bacteria</taxon>
        <taxon>Thermotogati</taxon>
        <taxon>Deinococcota</taxon>
        <taxon>Deinococci</taxon>
        <taxon>Deinococcales</taxon>
        <taxon>Deinococcaceae</taxon>
        <taxon>Deinococcus</taxon>
    </lineage>
</organism>
<dbReference type="FunFam" id="3.20.20.190:FF:000009">
    <property type="entry name" value="Glycerophosphodiester phosphodiesterase, periplasmic"/>
    <property type="match status" value="1"/>
</dbReference>
<dbReference type="GO" id="GO:0042597">
    <property type="term" value="C:periplasmic space"/>
    <property type="evidence" value="ECO:0007669"/>
    <property type="project" value="TreeGrafter"/>
</dbReference>
<comment type="catalytic activity">
    <reaction evidence="6">
        <text>a sn-glycero-3-phosphodiester + H2O = an alcohol + sn-glycerol 3-phosphate + H(+)</text>
        <dbReference type="Rhea" id="RHEA:12969"/>
        <dbReference type="ChEBI" id="CHEBI:15377"/>
        <dbReference type="ChEBI" id="CHEBI:15378"/>
        <dbReference type="ChEBI" id="CHEBI:30879"/>
        <dbReference type="ChEBI" id="CHEBI:57597"/>
        <dbReference type="ChEBI" id="CHEBI:83408"/>
        <dbReference type="EC" id="3.1.4.46"/>
    </reaction>
</comment>
<dbReference type="KEGG" id="dwu:DVJ83_14390"/>
<feature type="domain" description="GP-PDE" evidence="7">
    <location>
        <begin position="265"/>
        <end position="592"/>
    </location>
</feature>
<proteinExistence type="inferred from homology"/>
<dbReference type="InterPro" id="IPR017946">
    <property type="entry name" value="PLC-like_Pdiesterase_TIM-brl"/>
</dbReference>
<name>A0A345IL69_9DEIO</name>
<protein>
    <recommendedName>
        <fullName evidence="2">glycerophosphodiester phosphodiesterase</fullName>
        <ecNumber evidence="2">3.1.4.46</ecNumber>
    </recommendedName>
</protein>
<dbReference type="GO" id="GO:0006071">
    <property type="term" value="P:glycerol metabolic process"/>
    <property type="evidence" value="ECO:0007669"/>
    <property type="project" value="UniProtKB-KW"/>
</dbReference>
<dbReference type="PANTHER" id="PTHR43620:SF7">
    <property type="entry name" value="GLYCEROPHOSPHODIESTER PHOSPHODIESTERASE GDPD5-RELATED"/>
    <property type="match status" value="1"/>
</dbReference>
<dbReference type="GO" id="GO:0006629">
    <property type="term" value="P:lipid metabolic process"/>
    <property type="evidence" value="ECO:0007669"/>
    <property type="project" value="InterPro"/>
</dbReference>
<accession>A0A345IL69</accession>
<dbReference type="EMBL" id="CP031159">
    <property type="protein sequence ID" value="AXH00442.1"/>
    <property type="molecule type" value="Genomic_DNA"/>
</dbReference>
<dbReference type="Pfam" id="PF03009">
    <property type="entry name" value="GDPD"/>
    <property type="match status" value="1"/>
</dbReference>
<sequence>MTRSAWRADGRPPECVTVKRTLFGWSAALTLSLGLSSLGASALGGGAAPVTPAPVPSAPISTAPINPAPVSTAPISTGPISTGPVTRPTLVGYAELKADTFAQGPASGAWNGGLRGETRFAGQPVQGFSGVQRDPQGQGFVFLSDNGFGAKNNSADYLLRLYRVALTPGTPAARAGRVQVGSFIGLRDPDRKVPWQIVNEASPERLLTGADFDVEGFAFAPDGTLWVGDEFGPFLLHFSADGRLLEAPISTPNLAGLPTLRGQAPIVIGHRGSSGTRPEHTLEAYRVAIEAGADFIEPDLVVTKDGVLVARHEPVIAVVDKDGKVLEATADVAARPEFGDRLTTKSLDGVTVRGYFVEDFTLAELKTLRAVERLPALRGKAYDGQFEIPTLSEVIALVRDMEAKTGRKVGIYPETKHPVYMNEVAKFNTSQLLIDTLVKEKFTDPARVFIQSFEVGNLKDLKQNIMPGAGVNLPLVQLVSSPDEAPYDWTAAGDKRKYDALTTDAALREIATYASGVGPYKRWIIDAEGRTTDFVARAHAAGLLVHPWTFRNEATYLLPGYRNDPEAEMRQAFQAGVDGLFTDFPATGAKVAGQYAAPEVRSPQHPAFAQGVSSAAANLPGSGGFEGFTIAPGGKVAYGLLEKAVAGDPAGQLRLMRYDLGTRQWTLAGRYALEQGGEAIGDLTPVSDSQLLVIERDGGQGQTAKLKRLYLIDLGAKNADGTFKKTLVADLMALADPRGLAPSTRNGVFSFPYVTMENVLVLSPDTLLVVNDNNYPATGGRGADVKDQTEFLWIKLPTALKLAPGVARN</sequence>
<evidence type="ECO:0000256" key="5">
    <source>
        <dbReference type="ARBA" id="ARBA00022801"/>
    </source>
</evidence>